<evidence type="ECO:0000313" key="1">
    <source>
        <dbReference type="EMBL" id="TGM46090.1"/>
    </source>
</evidence>
<organism evidence="1 2">
    <name type="scientific">Leptospira vanthielii</name>
    <dbReference type="NCBI Taxonomy" id="293085"/>
    <lineage>
        <taxon>Bacteria</taxon>
        <taxon>Pseudomonadati</taxon>
        <taxon>Spirochaetota</taxon>
        <taxon>Spirochaetia</taxon>
        <taxon>Leptospirales</taxon>
        <taxon>Leptospiraceae</taxon>
        <taxon>Leptospira</taxon>
    </lineage>
</organism>
<proteinExistence type="predicted"/>
<evidence type="ECO:0008006" key="3">
    <source>
        <dbReference type="Google" id="ProtNLM"/>
    </source>
</evidence>
<dbReference type="Proteomes" id="UP000298112">
    <property type="component" value="Unassembled WGS sequence"/>
</dbReference>
<dbReference type="EMBL" id="RQHF01000035">
    <property type="protein sequence ID" value="TGM46090.1"/>
    <property type="molecule type" value="Genomic_DNA"/>
</dbReference>
<reference evidence="2" key="1">
    <citation type="journal article" date="2019" name="PLoS Negl. Trop. Dis.">
        <title>Revisiting the worldwide diversity of Leptospira species in the environment.</title>
        <authorList>
            <person name="Vincent A.T."/>
            <person name="Schiettekatte O."/>
            <person name="Bourhy P."/>
            <person name="Veyrier F.J."/>
            <person name="Picardeau M."/>
        </authorList>
    </citation>
    <scope>NUCLEOTIDE SEQUENCE [LARGE SCALE GENOMIC DNA]</scope>
    <source>
        <strain evidence="2">201601955</strain>
    </source>
</reference>
<comment type="caution">
    <text evidence="1">The sequence shown here is derived from an EMBL/GenBank/DDBJ whole genome shotgun (WGS) entry which is preliminary data.</text>
</comment>
<name>A0ABY2NK96_9LEPT</name>
<dbReference type="RefSeq" id="WP_135660203.1">
    <property type="nucleotide sequence ID" value="NZ_RQHF01000035.1"/>
</dbReference>
<protein>
    <recommendedName>
        <fullName evidence="3">Lipoprotein</fullName>
    </recommendedName>
</protein>
<keyword evidence="2" id="KW-1185">Reference proteome</keyword>
<evidence type="ECO:0000313" key="2">
    <source>
        <dbReference type="Proteomes" id="UP000298112"/>
    </source>
</evidence>
<gene>
    <name evidence="1" type="ORF">EHQ95_15675</name>
</gene>
<sequence>MRQFLLLVLAVFTFNCLSFRSGEHKNAPTVSQFKVASKPIIKIDLKYEYRVGGSLEKVQNQALVDAWLKFAEDTLKESGNVQITREDILATHIFAMTVKEDTDFFSDPVSPGLSAFTLGVIPAYIGSDLTVNTVVKDKKGKSLGEVSKSESLTLIGHILLSFVNLFVKPSDTIEAQRTDLLRATYNEIQVKNFIGSKN</sequence>
<accession>A0ABY2NK96</accession>